<dbReference type="Gene3D" id="1.20.1070.10">
    <property type="entry name" value="Rhodopsin 7-helix transmembrane proteins"/>
    <property type="match status" value="1"/>
</dbReference>
<dbReference type="PANTHER" id="PTHR24248:SF163">
    <property type="entry name" value="HISTAMINE H2 RECEPTOR-LIKE"/>
    <property type="match status" value="1"/>
</dbReference>
<feature type="domain" description="G-protein coupled receptors family 1 profile" evidence="11">
    <location>
        <begin position="46"/>
        <end position="327"/>
    </location>
</feature>
<keyword evidence="8 9" id="KW-0807">Transducer</keyword>
<dbReference type="OrthoDB" id="5859976at2759"/>
<reference evidence="12 13" key="1">
    <citation type="submission" date="2020-08" db="EMBL/GenBank/DDBJ databases">
        <authorList>
            <person name="Hejnol A."/>
        </authorList>
    </citation>
    <scope>NUCLEOTIDE SEQUENCE [LARGE SCALE GENOMIC DNA]</scope>
</reference>
<dbReference type="GO" id="GO:0071880">
    <property type="term" value="P:adenylate cyclase-activating adrenergic receptor signaling pathway"/>
    <property type="evidence" value="ECO:0007669"/>
    <property type="project" value="TreeGrafter"/>
</dbReference>
<evidence type="ECO:0000313" key="12">
    <source>
        <dbReference type="EMBL" id="CAD5115268.1"/>
    </source>
</evidence>
<keyword evidence="6 10" id="KW-0472">Membrane</keyword>
<evidence type="ECO:0000256" key="7">
    <source>
        <dbReference type="ARBA" id="ARBA00023170"/>
    </source>
</evidence>
<dbReference type="PRINTS" id="PR00237">
    <property type="entry name" value="GPCRRHODOPSN"/>
</dbReference>
<evidence type="ECO:0000256" key="1">
    <source>
        <dbReference type="ARBA" id="ARBA00004651"/>
    </source>
</evidence>
<dbReference type="GO" id="GO:0005886">
    <property type="term" value="C:plasma membrane"/>
    <property type="evidence" value="ECO:0007669"/>
    <property type="project" value="UniProtKB-SubCell"/>
</dbReference>
<evidence type="ECO:0000313" key="13">
    <source>
        <dbReference type="Proteomes" id="UP000549394"/>
    </source>
</evidence>
<protein>
    <submittedName>
        <fullName evidence="12">DgyrCDS4262</fullName>
    </submittedName>
</protein>
<name>A0A7I8VIM6_9ANNE</name>
<evidence type="ECO:0000256" key="2">
    <source>
        <dbReference type="ARBA" id="ARBA00022475"/>
    </source>
</evidence>
<dbReference type="SMART" id="SM01381">
    <property type="entry name" value="7TM_GPCR_Srsx"/>
    <property type="match status" value="1"/>
</dbReference>
<dbReference type="PRINTS" id="PR01103">
    <property type="entry name" value="ADRENERGICR"/>
</dbReference>
<sequence>METSTAANNTTAEAASNDGNQLLRPLWASVLLIIVLGIIILLTVLGNLLVCVTVVTQRRLHTATNLFVFSLAATDLMLGLLVLPFSSLTTIWAKWPLGSVFCNIYISNDVWLCTISILNLFAISLDRHLAVTRPFRYEFLVTKRRVYICIASIWLSSLLLAYVPIHVGWNTENGCVQNVKNPENCIFELGNKTYAMFISIGTYFVPLIIMCAVYARVYSIAKSQVKQINSVVKNGNTSTIKKKKKLFLRFGQSRKRSVKRDSQRGAVSDRKATITLGCVVVAFVVCWVPYFLLFSVKPWLRNKVNMDLDLFCLWLGYVNSTLNPFLYAFYNTTFRTAFRRVLCGKIRFFGDDRLEAYCRTPPPPPPPPIASCSADESEMTMLKPPYSYNN</sequence>
<feature type="transmembrane region" description="Helical" evidence="10">
    <location>
        <begin position="104"/>
        <end position="125"/>
    </location>
</feature>
<keyword evidence="2" id="KW-1003">Cell membrane</keyword>
<evidence type="ECO:0000256" key="9">
    <source>
        <dbReference type="RuleBase" id="RU000688"/>
    </source>
</evidence>
<dbReference type="PROSITE" id="PS50262">
    <property type="entry name" value="G_PROTEIN_RECEP_F1_2"/>
    <property type="match status" value="1"/>
</dbReference>
<gene>
    <name evidence="12" type="ORF">DGYR_LOCUS4021</name>
</gene>
<dbReference type="PANTHER" id="PTHR24248">
    <property type="entry name" value="ADRENERGIC RECEPTOR-RELATED G-PROTEIN COUPLED RECEPTOR"/>
    <property type="match status" value="1"/>
</dbReference>
<feature type="transmembrane region" description="Helical" evidence="10">
    <location>
        <begin position="308"/>
        <end position="330"/>
    </location>
</feature>
<feature type="transmembrane region" description="Helical" evidence="10">
    <location>
        <begin position="146"/>
        <end position="165"/>
    </location>
</feature>
<keyword evidence="5 9" id="KW-0297">G-protein coupled receptor</keyword>
<keyword evidence="4 10" id="KW-1133">Transmembrane helix</keyword>
<feature type="transmembrane region" description="Helical" evidence="10">
    <location>
        <begin position="274"/>
        <end position="296"/>
    </location>
</feature>
<dbReference type="PROSITE" id="PS00237">
    <property type="entry name" value="G_PROTEIN_RECEP_F1_1"/>
    <property type="match status" value="1"/>
</dbReference>
<keyword evidence="7 9" id="KW-0675">Receptor</keyword>
<evidence type="ECO:0000256" key="3">
    <source>
        <dbReference type="ARBA" id="ARBA00022692"/>
    </source>
</evidence>
<comment type="caution">
    <text evidence="12">The sequence shown here is derived from an EMBL/GenBank/DDBJ whole genome shotgun (WGS) entry which is preliminary data.</text>
</comment>
<feature type="transmembrane region" description="Helical" evidence="10">
    <location>
        <begin position="67"/>
        <end position="92"/>
    </location>
</feature>
<feature type="transmembrane region" description="Helical" evidence="10">
    <location>
        <begin position="26"/>
        <end position="55"/>
    </location>
</feature>
<dbReference type="InterPro" id="IPR002233">
    <property type="entry name" value="ADR_fam"/>
</dbReference>
<dbReference type="EMBL" id="CAJFCJ010000006">
    <property type="protein sequence ID" value="CAD5115268.1"/>
    <property type="molecule type" value="Genomic_DNA"/>
</dbReference>
<proteinExistence type="inferred from homology"/>
<dbReference type="GO" id="GO:0004935">
    <property type="term" value="F:adrenergic receptor activity"/>
    <property type="evidence" value="ECO:0007669"/>
    <property type="project" value="InterPro"/>
</dbReference>
<evidence type="ECO:0000256" key="10">
    <source>
        <dbReference type="SAM" id="Phobius"/>
    </source>
</evidence>
<dbReference type="InterPro" id="IPR017452">
    <property type="entry name" value="GPCR_Rhodpsn_7TM"/>
</dbReference>
<comment type="subcellular location">
    <subcellularLocation>
        <location evidence="1">Cell membrane</location>
        <topology evidence="1">Multi-pass membrane protein</topology>
    </subcellularLocation>
</comment>
<dbReference type="AlphaFoldDB" id="A0A7I8VIM6"/>
<evidence type="ECO:0000256" key="6">
    <source>
        <dbReference type="ARBA" id="ARBA00023136"/>
    </source>
</evidence>
<dbReference type="GO" id="GO:0043410">
    <property type="term" value="P:positive regulation of MAPK cascade"/>
    <property type="evidence" value="ECO:0007669"/>
    <property type="project" value="TreeGrafter"/>
</dbReference>
<evidence type="ECO:0000259" key="11">
    <source>
        <dbReference type="PROSITE" id="PS50262"/>
    </source>
</evidence>
<dbReference type="SUPFAM" id="SSF81321">
    <property type="entry name" value="Family A G protein-coupled receptor-like"/>
    <property type="match status" value="1"/>
</dbReference>
<accession>A0A7I8VIM6</accession>
<comment type="similarity">
    <text evidence="9">Belongs to the G-protein coupled receptor 1 family.</text>
</comment>
<evidence type="ECO:0000256" key="8">
    <source>
        <dbReference type="ARBA" id="ARBA00023224"/>
    </source>
</evidence>
<dbReference type="InterPro" id="IPR000276">
    <property type="entry name" value="GPCR_Rhodpsn"/>
</dbReference>
<evidence type="ECO:0000256" key="5">
    <source>
        <dbReference type="ARBA" id="ARBA00023040"/>
    </source>
</evidence>
<evidence type="ECO:0000256" key="4">
    <source>
        <dbReference type="ARBA" id="ARBA00022989"/>
    </source>
</evidence>
<keyword evidence="3 9" id="KW-0812">Transmembrane</keyword>
<organism evidence="12 13">
    <name type="scientific">Dimorphilus gyrociliatus</name>
    <dbReference type="NCBI Taxonomy" id="2664684"/>
    <lineage>
        <taxon>Eukaryota</taxon>
        <taxon>Metazoa</taxon>
        <taxon>Spiralia</taxon>
        <taxon>Lophotrochozoa</taxon>
        <taxon>Annelida</taxon>
        <taxon>Polychaeta</taxon>
        <taxon>Polychaeta incertae sedis</taxon>
        <taxon>Dinophilidae</taxon>
        <taxon>Dimorphilus</taxon>
    </lineage>
</organism>
<feature type="transmembrane region" description="Helical" evidence="10">
    <location>
        <begin position="194"/>
        <end position="217"/>
    </location>
</feature>
<dbReference type="Proteomes" id="UP000549394">
    <property type="component" value="Unassembled WGS sequence"/>
</dbReference>
<keyword evidence="13" id="KW-1185">Reference proteome</keyword>
<dbReference type="Pfam" id="PF00001">
    <property type="entry name" value="7tm_1"/>
    <property type="match status" value="1"/>
</dbReference>